<evidence type="ECO:0000313" key="6">
    <source>
        <dbReference type="Proteomes" id="UP001204142"/>
    </source>
</evidence>
<name>A0ABT1WJV8_9BURK</name>
<dbReference type="PIRSF" id="PIRSF000126">
    <property type="entry name" value="11-beta-HSD1"/>
    <property type="match status" value="1"/>
</dbReference>
<dbReference type="Pfam" id="PF00106">
    <property type="entry name" value="adh_short"/>
    <property type="match status" value="1"/>
</dbReference>
<keyword evidence="2" id="KW-0560">Oxidoreductase</keyword>
<dbReference type="InterPro" id="IPR036291">
    <property type="entry name" value="NAD(P)-bd_dom_sf"/>
</dbReference>
<proteinExistence type="inferred from homology"/>
<evidence type="ECO:0000256" key="1">
    <source>
        <dbReference type="ARBA" id="ARBA00006484"/>
    </source>
</evidence>
<reference evidence="5 6" key="1">
    <citation type="submission" date="2022-07" db="EMBL/GenBank/DDBJ databases">
        <authorList>
            <person name="Xamxidin M."/>
            <person name="Wu M."/>
        </authorList>
    </citation>
    <scope>NUCLEOTIDE SEQUENCE [LARGE SCALE GENOMIC DNA]</scope>
    <source>
        <strain evidence="5 6">NBRC 111650</strain>
    </source>
</reference>
<evidence type="ECO:0000256" key="3">
    <source>
        <dbReference type="RuleBase" id="RU000363"/>
    </source>
</evidence>
<dbReference type="EMBL" id="JANIGO010000003">
    <property type="protein sequence ID" value="MCQ8897022.1"/>
    <property type="molecule type" value="Genomic_DNA"/>
</dbReference>
<protein>
    <submittedName>
        <fullName evidence="5">SDR family oxidoreductase</fullName>
    </submittedName>
</protein>
<dbReference type="InterPro" id="IPR057326">
    <property type="entry name" value="KR_dom"/>
</dbReference>
<dbReference type="CDD" id="cd05233">
    <property type="entry name" value="SDR_c"/>
    <property type="match status" value="1"/>
</dbReference>
<dbReference type="PANTHER" id="PTHR44196">
    <property type="entry name" value="DEHYDROGENASE/REDUCTASE SDR FAMILY MEMBER 7B"/>
    <property type="match status" value="1"/>
</dbReference>
<dbReference type="SMART" id="SM00822">
    <property type="entry name" value="PKS_KR"/>
    <property type="match status" value="1"/>
</dbReference>
<dbReference type="RefSeq" id="WP_256764810.1">
    <property type="nucleotide sequence ID" value="NZ_JANIGO010000003.1"/>
</dbReference>
<dbReference type="PRINTS" id="PR00080">
    <property type="entry name" value="SDRFAMILY"/>
</dbReference>
<comment type="similarity">
    <text evidence="1 3">Belongs to the short-chain dehydrogenases/reductases (SDR) family.</text>
</comment>
<dbReference type="PRINTS" id="PR00081">
    <property type="entry name" value="GDHRDH"/>
</dbReference>
<evidence type="ECO:0000313" key="5">
    <source>
        <dbReference type="EMBL" id="MCQ8897022.1"/>
    </source>
</evidence>
<feature type="domain" description="Ketoreductase" evidence="4">
    <location>
        <begin position="3"/>
        <end position="182"/>
    </location>
</feature>
<evidence type="ECO:0000256" key="2">
    <source>
        <dbReference type="ARBA" id="ARBA00023002"/>
    </source>
</evidence>
<gene>
    <name evidence="5" type="ORF">NQT62_11315</name>
</gene>
<dbReference type="Proteomes" id="UP001204142">
    <property type="component" value="Unassembled WGS sequence"/>
</dbReference>
<accession>A0ABT1WJV8</accession>
<comment type="caution">
    <text evidence="5">The sequence shown here is derived from an EMBL/GenBank/DDBJ whole genome shotgun (WGS) entry which is preliminary data.</text>
</comment>
<dbReference type="PANTHER" id="PTHR44196:SF2">
    <property type="entry name" value="SHORT-CHAIN DEHYDROGENASE-RELATED"/>
    <property type="match status" value="1"/>
</dbReference>
<sequence>MKQWALVTGASSGIGLHFAEQLAKGGVSLIISARSAAKLDELAAQWRSQYGVQVETAPGDLSRQGAAEALVATVRGKGIALNYLINNAGVGVFGEFKDNDLDGELAMMRLNMDSLTILTKRFLPDLIANRGKILNVASTASFQPGPYMAVYYATKAYVLSFSEALAEELAPHGVSVTALCPGPTASGFQDKADMHHSAMVKGKRLPTSEQVAIEGYQAMMGGKRVFIQGFMNWLMAQSVRFTPRRVVTALVAFLTRPTKV</sequence>
<organism evidence="5 6">
    <name type="scientific">Limnobacter humi</name>
    <dbReference type="NCBI Taxonomy" id="1778671"/>
    <lineage>
        <taxon>Bacteria</taxon>
        <taxon>Pseudomonadati</taxon>
        <taxon>Pseudomonadota</taxon>
        <taxon>Betaproteobacteria</taxon>
        <taxon>Burkholderiales</taxon>
        <taxon>Burkholderiaceae</taxon>
        <taxon>Limnobacter</taxon>
    </lineage>
</organism>
<dbReference type="InterPro" id="IPR002347">
    <property type="entry name" value="SDR_fam"/>
</dbReference>
<keyword evidence="6" id="KW-1185">Reference proteome</keyword>
<dbReference type="Gene3D" id="3.40.50.720">
    <property type="entry name" value="NAD(P)-binding Rossmann-like Domain"/>
    <property type="match status" value="1"/>
</dbReference>
<dbReference type="SUPFAM" id="SSF51735">
    <property type="entry name" value="NAD(P)-binding Rossmann-fold domains"/>
    <property type="match status" value="1"/>
</dbReference>
<evidence type="ECO:0000259" key="4">
    <source>
        <dbReference type="SMART" id="SM00822"/>
    </source>
</evidence>